<proteinExistence type="predicted"/>
<dbReference type="RefSeq" id="WP_036087186.1">
    <property type="nucleotide sequence ID" value="NZ_CBCSHQ010000013.1"/>
</dbReference>
<evidence type="ECO:0008006" key="3">
    <source>
        <dbReference type="Google" id="ProtNLM"/>
    </source>
</evidence>
<dbReference type="GeneID" id="58718220"/>
<evidence type="ECO:0000313" key="1">
    <source>
        <dbReference type="EMBL" id="KGL39924.1"/>
    </source>
</evidence>
<accession>A0A099W201</accession>
<dbReference type="Pfam" id="PF19570">
    <property type="entry name" value="DUF6088"/>
    <property type="match status" value="1"/>
</dbReference>
<comment type="caution">
    <text evidence="1">The sequence shown here is derived from an EMBL/GenBank/DDBJ whole genome shotgun (WGS) entry which is preliminary data.</text>
</comment>
<reference evidence="1 2" key="1">
    <citation type="submission" date="2014-05" db="EMBL/GenBank/DDBJ databases">
        <title>Novel Listeriaceae from food processing environments.</title>
        <authorList>
            <person name="den Bakker H.C."/>
        </authorList>
    </citation>
    <scope>NUCLEOTIDE SEQUENCE [LARGE SCALE GENOMIC DNA]</scope>
    <source>
        <strain evidence="1 2">FSL A5-0281</strain>
    </source>
</reference>
<name>A0A099W201_9LIST</name>
<dbReference type="STRING" id="1552123.EP57_12760"/>
<dbReference type="OrthoDB" id="9802612at2"/>
<dbReference type="AlphaFoldDB" id="A0A099W201"/>
<sequence length="213" mass="24683">MGIRDVLLREFGYEEPIVANNMGEQAFGMSRDSLRRSMNRLVARKELARFAEGIYYFPKWSELLQQETLLSERVVIERKYVKDKNKRYGYFSGGTFANQIQLTTQVPYVQEIVTMKCASKKRNVTLKVTQLLLRKPRVPVTPGNYKVLQVLDLLTEHLAFVEVGRKEMNEKVRKYLADVTLSNDEVIRIISEYPSKTSKELLESGLLDALIRK</sequence>
<dbReference type="InterPro" id="IPR045738">
    <property type="entry name" value="DUF6088"/>
</dbReference>
<keyword evidence="2" id="KW-1185">Reference proteome</keyword>
<dbReference type="eggNOG" id="COG5340">
    <property type="taxonomic scope" value="Bacteria"/>
</dbReference>
<gene>
    <name evidence="1" type="ORF">EP57_12760</name>
</gene>
<evidence type="ECO:0000313" key="2">
    <source>
        <dbReference type="Proteomes" id="UP000029844"/>
    </source>
</evidence>
<dbReference type="EMBL" id="JNFA01000025">
    <property type="protein sequence ID" value="KGL39924.1"/>
    <property type="molecule type" value="Genomic_DNA"/>
</dbReference>
<protein>
    <recommendedName>
        <fullName evidence="3">Transcriptional regulator, AbiEi antitoxin, Type IV TA system</fullName>
    </recommendedName>
</protein>
<dbReference type="Proteomes" id="UP000029844">
    <property type="component" value="Unassembled WGS sequence"/>
</dbReference>
<organism evidence="1 2">
    <name type="scientific">Listeria booriae</name>
    <dbReference type="NCBI Taxonomy" id="1552123"/>
    <lineage>
        <taxon>Bacteria</taxon>
        <taxon>Bacillati</taxon>
        <taxon>Bacillota</taxon>
        <taxon>Bacilli</taxon>
        <taxon>Bacillales</taxon>
        <taxon>Listeriaceae</taxon>
        <taxon>Listeria</taxon>
    </lineage>
</organism>